<evidence type="ECO:0000256" key="5">
    <source>
        <dbReference type="ARBA" id="ARBA00023172"/>
    </source>
</evidence>
<sequence length="52" mass="6006">METWTREMGSSMRRVDKLVEQMGIKGISNSQVSEMSKVLDAQVAAFRNRPYR</sequence>
<keyword evidence="3" id="KW-0815">Transposition</keyword>
<evidence type="ECO:0000256" key="2">
    <source>
        <dbReference type="ARBA" id="ARBA00010961"/>
    </source>
</evidence>
<comment type="similarity">
    <text evidence="2">Belongs to the transposase mutator family.</text>
</comment>
<dbReference type="InterPro" id="IPR001207">
    <property type="entry name" value="Transposase_mutator"/>
</dbReference>
<evidence type="ECO:0000256" key="4">
    <source>
        <dbReference type="ARBA" id="ARBA00023125"/>
    </source>
</evidence>
<proteinExistence type="inferred from homology"/>
<gene>
    <name evidence="6" type="ORF">J4557_48585</name>
</gene>
<comment type="caution">
    <text evidence="6">The sequence shown here is derived from an EMBL/GenBank/DDBJ whole genome shotgun (WGS) entry which is preliminary data.</text>
</comment>
<evidence type="ECO:0000313" key="6">
    <source>
        <dbReference type="EMBL" id="MBO2445379.1"/>
    </source>
</evidence>
<keyword evidence="7" id="KW-1185">Reference proteome</keyword>
<evidence type="ECO:0000313" key="7">
    <source>
        <dbReference type="Proteomes" id="UP000666915"/>
    </source>
</evidence>
<reference evidence="6 7" key="1">
    <citation type="submission" date="2021-03" db="EMBL/GenBank/DDBJ databases">
        <authorList>
            <person name="Kanchanasin P."/>
            <person name="Saeng-In P."/>
            <person name="Phongsopitanun W."/>
            <person name="Yuki M."/>
            <person name="Kudo T."/>
            <person name="Ohkuma M."/>
            <person name="Tanasupawat S."/>
        </authorList>
    </citation>
    <scope>NUCLEOTIDE SEQUENCE [LARGE SCALE GENOMIC DNA]</scope>
    <source>
        <strain evidence="6 7">L46</strain>
    </source>
</reference>
<dbReference type="EMBL" id="JAGEOK010000077">
    <property type="protein sequence ID" value="MBO2445379.1"/>
    <property type="molecule type" value="Genomic_DNA"/>
</dbReference>
<comment type="function">
    <text evidence="1">Required for the transposition of the insertion element.</text>
</comment>
<keyword evidence="4" id="KW-0238">DNA-binding</keyword>
<organism evidence="6 7">
    <name type="scientific">Actinomadura nitritigenes</name>
    <dbReference type="NCBI Taxonomy" id="134602"/>
    <lineage>
        <taxon>Bacteria</taxon>
        <taxon>Bacillati</taxon>
        <taxon>Actinomycetota</taxon>
        <taxon>Actinomycetes</taxon>
        <taxon>Streptosporangiales</taxon>
        <taxon>Thermomonosporaceae</taxon>
        <taxon>Actinomadura</taxon>
    </lineage>
</organism>
<accession>A0ABS3RGL8</accession>
<evidence type="ECO:0000256" key="1">
    <source>
        <dbReference type="ARBA" id="ARBA00002190"/>
    </source>
</evidence>
<evidence type="ECO:0000256" key="3">
    <source>
        <dbReference type="ARBA" id="ARBA00022578"/>
    </source>
</evidence>
<dbReference type="Proteomes" id="UP000666915">
    <property type="component" value="Unassembled WGS sequence"/>
</dbReference>
<protein>
    <submittedName>
        <fullName evidence="6">Transposase</fullName>
    </submittedName>
</protein>
<name>A0ABS3RGL8_9ACTN</name>
<dbReference type="Pfam" id="PF00872">
    <property type="entry name" value="Transposase_mut"/>
    <property type="match status" value="1"/>
</dbReference>
<keyword evidence="5" id="KW-0233">DNA recombination</keyword>